<dbReference type="AlphaFoldDB" id="A0A199VHB1"/>
<dbReference type="InterPro" id="IPR040039">
    <property type="entry name" value="PIGX"/>
</dbReference>
<evidence type="ECO:0000256" key="1">
    <source>
        <dbReference type="ARBA" id="ARBA00004389"/>
    </source>
</evidence>
<reference evidence="11 12" key="1">
    <citation type="journal article" date="2016" name="DNA Res.">
        <title>The draft genome of MD-2 pineapple using hybrid error correction of long reads.</title>
        <authorList>
            <person name="Redwan R.M."/>
            <person name="Saidin A."/>
            <person name="Kumar S.V."/>
        </authorList>
    </citation>
    <scope>NUCLEOTIDE SEQUENCE [LARGE SCALE GENOMIC DNA]</scope>
    <source>
        <strain evidence="12">cv. MD2</strain>
        <tissue evidence="11">Leaf</tissue>
    </source>
</reference>
<accession>A0A199VHB1</accession>
<dbReference type="EMBL" id="LSRQ01001817">
    <property type="protein sequence ID" value="OAY76398.1"/>
    <property type="molecule type" value="Genomic_DNA"/>
</dbReference>
<evidence type="ECO:0000256" key="4">
    <source>
        <dbReference type="ARBA" id="ARBA00022502"/>
    </source>
</evidence>
<evidence type="ECO:0000256" key="7">
    <source>
        <dbReference type="ARBA" id="ARBA00022989"/>
    </source>
</evidence>
<evidence type="ECO:0000256" key="5">
    <source>
        <dbReference type="ARBA" id="ARBA00022692"/>
    </source>
</evidence>
<dbReference type="GO" id="GO:0006506">
    <property type="term" value="P:GPI anchor biosynthetic process"/>
    <property type="evidence" value="ECO:0007669"/>
    <property type="project" value="UniProtKB-UniPathway"/>
</dbReference>
<evidence type="ECO:0000313" key="12">
    <source>
        <dbReference type="Proteomes" id="UP000092600"/>
    </source>
</evidence>
<sequence length="390" mass="43003">MRPLPLKLLSLLLFLLVLILFFSPSPLALIRSSAPHKLPFRSSDLLPLLPWRLAQPILKSLRRAVDLLTFVGTASSPGDSIEWKGACFYENKAWLECHNKSGSPYGGSTLHIKVRLDMNRSKYGFIKSSLIATQNNKEFIGCSPCSQAYLSSSNFHCSCAEKSGSDDKCEGPNVDITVLGVSELQRKLVGEGSHRNLVSTLRFIDCSDAMPNFLNSYDCEAVIIERLPRGVFADPFELQHLVNRRVFADVAVFGDTNLELPSALSNKSIVQIHMDLQHHNLLSNCEIVIELPLHARYPPLDVSGYATVDIGGPDLLLRFRPKEVSSNSCFWSVTPVDVGPAKMVKWQIPCGRKAHSGIVSTITFVSALVGAMSIVFSAVFYSPKNVSKIL</sequence>
<evidence type="ECO:0000256" key="8">
    <source>
        <dbReference type="ARBA" id="ARBA00023136"/>
    </source>
</evidence>
<feature type="transmembrane region" description="Helical" evidence="10">
    <location>
        <begin position="358"/>
        <end position="381"/>
    </location>
</feature>
<proteinExistence type="inferred from homology"/>
<evidence type="ECO:0000256" key="10">
    <source>
        <dbReference type="SAM" id="Phobius"/>
    </source>
</evidence>
<dbReference type="UniPathway" id="UPA00196"/>
<dbReference type="PANTHER" id="PTHR28650:SF1">
    <property type="entry name" value="PHOSPHATIDYLINOSITOL-GLYCAN BIOSYNTHESIS CLASS X PROTEIN"/>
    <property type="match status" value="1"/>
</dbReference>
<keyword evidence="8 10" id="KW-0472">Membrane</keyword>
<keyword evidence="6" id="KW-0256">Endoplasmic reticulum</keyword>
<evidence type="ECO:0000256" key="3">
    <source>
        <dbReference type="ARBA" id="ARBA00010345"/>
    </source>
</evidence>
<evidence type="ECO:0000256" key="6">
    <source>
        <dbReference type="ARBA" id="ARBA00022824"/>
    </source>
</evidence>
<comment type="similarity">
    <text evidence="3">Belongs to the PIGX family.</text>
</comment>
<evidence type="ECO:0000313" key="11">
    <source>
        <dbReference type="EMBL" id="OAY76398.1"/>
    </source>
</evidence>
<dbReference type="Pfam" id="PF08320">
    <property type="entry name" value="PIG-X"/>
    <property type="match status" value="1"/>
</dbReference>
<dbReference type="InterPro" id="IPR013233">
    <property type="entry name" value="PIG-X/PBN1"/>
</dbReference>
<evidence type="ECO:0000256" key="2">
    <source>
        <dbReference type="ARBA" id="ARBA00004687"/>
    </source>
</evidence>
<dbReference type="PANTHER" id="PTHR28650">
    <property type="entry name" value="PHOSPHATIDYLINOSITOL-GLYCAN BIOSYNTHESIS CLASS X PROTEIN"/>
    <property type="match status" value="1"/>
</dbReference>
<dbReference type="GO" id="GO:0005789">
    <property type="term" value="C:endoplasmic reticulum membrane"/>
    <property type="evidence" value="ECO:0007669"/>
    <property type="project" value="UniProtKB-SubCell"/>
</dbReference>
<keyword evidence="5 10" id="KW-0812">Transmembrane</keyword>
<dbReference type="SMART" id="SM00780">
    <property type="entry name" value="PIG-X"/>
    <property type="match status" value="1"/>
</dbReference>
<comment type="subcellular location">
    <subcellularLocation>
        <location evidence="1">Endoplasmic reticulum membrane</location>
        <topology evidence="1">Single-pass membrane protein</topology>
    </subcellularLocation>
</comment>
<evidence type="ECO:0000256" key="9">
    <source>
        <dbReference type="ARBA" id="ARBA00023180"/>
    </source>
</evidence>
<keyword evidence="9" id="KW-0325">Glycoprotein</keyword>
<comment type="pathway">
    <text evidence="2">Glycolipid biosynthesis; glycosylphosphatidylinositol-anchor biosynthesis.</text>
</comment>
<gene>
    <name evidence="11" type="ORF">ACMD2_26667</name>
</gene>
<dbReference type="Proteomes" id="UP000092600">
    <property type="component" value="Unassembled WGS sequence"/>
</dbReference>
<name>A0A199VHB1_ANACO</name>
<keyword evidence="4" id="KW-0337">GPI-anchor biosynthesis</keyword>
<comment type="caution">
    <text evidence="11">The sequence shown here is derived from an EMBL/GenBank/DDBJ whole genome shotgun (WGS) entry which is preliminary data.</text>
</comment>
<keyword evidence="7 10" id="KW-1133">Transmembrane helix</keyword>
<organism evidence="11 12">
    <name type="scientific">Ananas comosus</name>
    <name type="common">Pineapple</name>
    <name type="synonym">Ananas ananas</name>
    <dbReference type="NCBI Taxonomy" id="4615"/>
    <lineage>
        <taxon>Eukaryota</taxon>
        <taxon>Viridiplantae</taxon>
        <taxon>Streptophyta</taxon>
        <taxon>Embryophyta</taxon>
        <taxon>Tracheophyta</taxon>
        <taxon>Spermatophyta</taxon>
        <taxon>Magnoliopsida</taxon>
        <taxon>Liliopsida</taxon>
        <taxon>Poales</taxon>
        <taxon>Bromeliaceae</taxon>
        <taxon>Bromelioideae</taxon>
        <taxon>Ananas</taxon>
    </lineage>
</organism>
<protein>
    <submittedName>
        <fullName evidence="11">Phosphatidylinositol-glycan biosynthesis class X protein</fullName>
    </submittedName>
</protein>